<dbReference type="GO" id="GO:0008800">
    <property type="term" value="F:beta-lactamase activity"/>
    <property type="evidence" value="ECO:0007669"/>
    <property type="project" value="UniProtKB-EC"/>
</dbReference>
<dbReference type="NCBIfam" id="NF033103">
    <property type="entry name" value="bla_class_A"/>
    <property type="match status" value="1"/>
</dbReference>
<dbReference type="SUPFAM" id="SSF56601">
    <property type="entry name" value="beta-lactamase/transpeptidase-like"/>
    <property type="match status" value="1"/>
</dbReference>
<comment type="caution">
    <text evidence="8">The sequence shown here is derived from an EMBL/GenBank/DDBJ whole genome shotgun (WGS) entry which is preliminary data.</text>
</comment>
<protein>
    <recommendedName>
        <fullName evidence="3 6">Beta-lactamase</fullName>
        <ecNumber evidence="3 6">3.5.2.6</ecNumber>
    </recommendedName>
</protein>
<dbReference type="NCBIfam" id="NF012099">
    <property type="entry name" value="SubclassA2"/>
    <property type="match status" value="1"/>
</dbReference>
<evidence type="ECO:0000256" key="1">
    <source>
        <dbReference type="ARBA" id="ARBA00001526"/>
    </source>
</evidence>
<dbReference type="Pfam" id="PF13354">
    <property type="entry name" value="Beta-lactamase2"/>
    <property type="match status" value="1"/>
</dbReference>
<evidence type="ECO:0000256" key="5">
    <source>
        <dbReference type="ARBA" id="ARBA00023251"/>
    </source>
</evidence>
<feature type="domain" description="Beta-lactamase class A catalytic" evidence="7">
    <location>
        <begin position="47"/>
        <end position="270"/>
    </location>
</feature>
<keyword evidence="4 6" id="KW-0378">Hydrolase</keyword>
<proteinExistence type="inferred from homology"/>
<evidence type="ECO:0000313" key="8">
    <source>
        <dbReference type="EMBL" id="MCW3487273.1"/>
    </source>
</evidence>
<dbReference type="InterPro" id="IPR023650">
    <property type="entry name" value="Beta-lactam_class-A_AS"/>
</dbReference>
<dbReference type="PRINTS" id="PR00118">
    <property type="entry name" value="BLACTAMASEA"/>
</dbReference>
<dbReference type="Proteomes" id="UP001207742">
    <property type="component" value="Unassembled WGS sequence"/>
</dbReference>
<evidence type="ECO:0000256" key="3">
    <source>
        <dbReference type="ARBA" id="ARBA00012865"/>
    </source>
</evidence>
<dbReference type="EMBL" id="JAPDNS010000002">
    <property type="protein sequence ID" value="MCW3487273.1"/>
    <property type="molecule type" value="Genomic_DNA"/>
</dbReference>
<evidence type="ECO:0000256" key="2">
    <source>
        <dbReference type="ARBA" id="ARBA00009009"/>
    </source>
</evidence>
<dbReference type="RefSeq" id="WP_264734083.1">
    <property type="nucleotide sequence ID" value="NZ_JAPDNR010000001.1"/>
</dbReference>
<evidence type="ECO:0000313" key="9">
    <source>
        <dbReference type="Proteomes" id="UP001207742"/>
    </source>
</evidence>
<dbReference type="EC" id="3.5.2.6" evidence="3 6"/>
<comment type="catalytic activity">
    <reaction evidence="1 6">
        <text>a beta-lactam + H2O = a substituted beta-amino acid</text>
        <dbReference type="Rhea" id="RHEA:20401"/>
        <dbReference type="ChEBI" id="CHEBI:15377"/>
        <dbReference type="ChEBI" id="CHEBI:35627"/>
        <dbReference type="ChEBI" id="CHEBI:140347"/>
        <dbReference type="EC" id="3.5.2.6"/>
    </reaction>
</comment>
<accession>A0ABT3ITG9</accession>
<organism evidence="8 9">
    <name type="scientific">Chitinophaga nivalis</name>
    <dbReference type="NCBI Taxonomy" id="2991709"/>
    <lineage>
        <taxon>Bacteria</taxon>
        <taxon>Pseudomonadati</taxon>
        <taxon>Bacteroidota</taxon>
        <taxon>Chitinophagia</taxon>
        <taxon>Chitinophagales</taxon>
        <taxon>Chitinophagaceae</taxon>
        <taxon>Chitinophaga</taxon>
    </lineage>
</organism>
<name>A0ABT3ITG9_9BACT</name>
<evidence type="ECO:0000256" key="4">
    <source>
        <dbReference type="ARBA" id="ARBA00022801"/>
    </source>
</evidence>
<dbReference type="PANTHER" id="PTHR35333">
    <property type="entry name" value="BETA-LACTAMASE"/>
    <property type="match status" value="1"/>
</dbReference>
<dbReference type="Gene3D" id="3.40.710.10">
    <property type="entry name" value="DD-peptidase/beta-lactamase superfamily"/>
    <property type="match status" value="1"/>
</dbReference>
<keyword evidence="9" id="KW-1185">Reference proteome</keyword>
<comment type="similarity">
    <text evidence="2 6">Belongs to the class-A beta-lactamase family.</text>
</comment>
<dbReference type="InterPro" id="IPR012338">
    <property type="entry name" value="Beta-lactam/transpept-like"/>
</dbReference>
<dbReference type="PROSITE" id="PS00146">
    <property type="entry name" value="BETA_LACTAMASE_A"/>
    <property type="match status" value="1"/>
</dbReference>
<dbReference type="InterPro" id="IPR000871">
    <property type="entry name" value="Beta-lactam_class-A"/>
</dbReference>
<evidence type="ECO:0000259" key="7">
    <source>
        <dbReference type="Pfam" id="PF13354"/>
    </source>
</evidence>
<keyword evidence="5 6" id="KW-0046">Antibiotic resistance</keyword>
<dbReference type="PANTHER" id="PTHR35333:SF3">
    <property type="entry name" value="BETA-LACTAMASE-TYPE TRANSPEPTIDASE FOLD CONTAINING PROTEIN"/>
    <property type="match status" value="1"/>
</dbReference>
<evidence type="ECO:0000256" key="6">
    <source>
        <dbReference type="RuleBase" id="RU361140"/>
    </source>
</evidence>
<sequence>MITAPRFIFTLLFSLFIATAFGQIHTLQQKIEQISTSKQATVGVAIAGPGKGDTLSILANKHFPMQSVFKFHIALAILNEVDKGKFSLNQPILIRKKDLRRGTWSPIREKYPNGNIQLPLAEILTYTVAESDNNGCDILLRLIGGTATVNRYIHGIGVKEVSIKANEAEAAKAWSVQFRNWTTPVAAVAALRRFYEGKILSEKSTAFLWQTMLGTATGKKRLKGQLPAGTLVAHKTGTSDTNAAGETAAINDIGVVMLPDGRYFYISVFVTAAKENTDTNEKIIADIAKAAWDYFTQQPL</sequence>
<dbReference type="InterPro" id="IPR045155">
    <property type="entry name" value="Beta-lactam_cat"/>
</dbReference>
<reference evidence="8 9" key="1">
    <citation type="submission" date="2022-10" db="EMBL/GenBank/DDBJ databases">
        <title>Chitinophaga nivalis PC15 sp. nov., isolated from Pyeongchang county, South Korea.</title>
        <authorList>
            <person name="Trinh H.N."/>
        </authorList>
    </citation>
    <scope>NUCLEOTIDE SEQUENCE [LARGE SCALE GENOMIC DNA]</scope>
    <source>
        <strain evidence="8 9">PC14</strain>
    </source>
</reference>
<gene>
    <name evidence="8" type="primary">bla</name>
    <name evidence="8" type="ORF">OL497_25470</name>
</gene>